<feature type="region of interest" description="Disordered" evidence="1">
    <location>
        <begin position="144"/>
        <end position="165"/>
    </location>
</feature>
<feature type="compositionally biased region" description="Basic and acidic residues" evidence="1">
    <location>
        <begin position="145"/>
        <end position="162"/>
    </location>
</feature>
<feature type="region of interest" description="Disordered" evidence="1">
    <location>
        <begin position="14"/>
        <end position="37"/>
    </location>
</feature>
<dbReference type="AlphaFoldDB" id="A0A9Q3Q9V8"/>
<feature type="region of interest" description="Disordered" evidence="1">
    <location>
        <begin position="349"/>
        <end position="371"/>
    </location>
</feature>
<proteinExistence type="predicted"/>
<gene>
    <name evidence="2" type="ORF">O181_130224</name>
</gene>
<protein>
    <submittedName>
        <fullName evidence="2">Uncharacterized protein</fullName>
    </submittedName>
</protein>
<evidence type="ECO:0000313" key="3">
    <source>
        <dbReference type="Proteomes" id="UP000765509"/>
    </source>
</evidence>
<name>A0A9Q3Q9V8_9BASI</name>
<comment type="caution">
    <text evidence="2">The sequence shown here is derived from an EMBL/GenBank/DDBJ whole genome shotgun (WGS) entry which is preliminary data.</text>
</comment>
<feature type="compositionally biased region" description="Polar residues" evidence="1">
    <location>
        <begin position="360"/>
        <end position="371"/>
    </location>
</feature>
<feature type="region of interest" description="Disordered" evidence="1">
    <location>
        <begin position="180"/>
        <end position="203"/>
    </location>
</feature>
<evidence type="ECO:0000256" key="1">
    <source>
        <dbReference type="SAM" id="MobiDB-lite"/>
    </source>
</evidence>
<evidence type="ECO:0000313" key="2">
    <source>
        <dbReference type="EMBL" id="MBW0590509.1"/>
    </source>
</evidence>
<keyword evidence="3" id="KW-1185">Reference proteome</keyword>
<dbReference type="EMBL" id="AVOT02138757">
    <property type="protein sequence ID" value="MBW0590509.1"/>
    <property type="molecule type" value="Genomic_DNA"/>
</dbReference>
<sequence length="371" mass="43984">MKYLPSLDLEYLNKNSVQNRESTKVNEKTFDPPVADIEGNLGYTELTKLSKEEGLEQKTENTSFNQQEEKSINLKESPMSTTKEHKVTETKIQNNNSDIFCQGKNKKEMDIHKEFTYPINTEDCVENKSEPNEIYRSNSIYHSTNSKEEYSPTPHHHSDKENTNFNLGTNYFSLRKAKESQMNKNEEINEEVSNRQKKQDKEALLKQQNMEELSEDGILLTEDQFPWEGYTNWQPLRNKNCNLELYKITQQDHQCSTQHVKWLEEIKKAPNEKTEIQKEKLTKEEKEYFWITQNKKLWPSLQAHLAMQYQISTQNKDRKENNNRNEKTNLEHLGNKEGFQDQYLNKERRNELTAKKTKFKNSLNNQFSHPQ</sequence>
<organism evidence="2 3">
    <name type="scientific">Austropuccinia psidii MF-1</name>
    <dbReference type="NCBI Taxonomy" id="1389203"/>
    <lineage>
        <taxon>Eukaryota</taxon>
        <taxon>Fungi</taxon>
        <taxon>Dikarya</taxon>
        <taxon>Basidiomycota</taxon>
        <taxon>Pucciniomycotina</taxon>
        <taxon>Pucciniomycetes</taxon>
        <taxon>Pucciniales</taxon>
        <taxon>Sphaerophragmiaceae</taxon>
        <taxon>Austropuccinia</taxon>
    </lineage>
</organism>
<reference evidence="2" key="1">
    <citation type="submission" date="2021-03" db="EMBL/GenBank/DDBJ databases">
        <title>Draft genome sequence of rust myrtle Austropuccinia psidii MF-1, a brazilian biotype.</title>
        <authorList>
            <person name="Quecine M.C."/>
            <person name="Pachon D.M.R."/>
            <person name="Bonatelli M.L."/>
            <person name="Correr F.H."/>
            <person name="Franceschini L.M."/>
            <person name="Leite T.F."/>
            <person name="Margarido G.R.A."/>
            <person name="Almeida C.A."/>
            <person name="Ferrarezi J.A."/>
            <person name="Labate C.A."/>
        </authorList>
    </citation>
    <scope>NUCLEOTIDE SEQUENCE</scope>
    <source>
        <strain evidence="2">MF-1</strain>
    </source>
</reference>
<feature type="region of interest" description="Disordered" evidence="1">
    <location>
        <begin position="51"/>
        <end position="83"/>
    </location>
</feature>
<dbReference type="Proteomes" id="UP000765509">
    <property type="component" value="Unassembled WGS sequence"/>
</dbReference>
<feature type="compositionally biased region" description="Basic and acidic residues" evidence="1">
    <location>
        <begin position="21"/>
        <end position="30"/>
    </location>
</feature>
<accession>A0A9Q3Q9V8</accession>